<dbReference type="KEGG" id="hro:HELRODRAFT_193970"/>
<dbReference type="Proteomes" id="UP000015101">
    <property type="component" value="Unassembled WGS sequence"/>
</dbReference>
<accession>T1FVI8</accession>
<dbReference type="RefSeq" id="XP_009028202.1">
    <property type="nucleotide sequence ID" value="XM_009029954.1"/>
</dbReference>
<proteinExistence type="predicted"/>
<organism evidence="4 5">
    <name type="scientific">Helobdella robusta</name>
    <name type="common">Californian leech</name>
    <dbReference type="NCBI Taxonomy" id="6412"/>
    <lineage>
        <taxon>Eukaryota</taxon>
        <taxon>Metazoa</taxon>
        <taxon>Spiralia</taxon>
        <taxon>Lophotrochozoa</taxon>
        <taxon>Annelida</taxon>
        <taxon>Clitellata</taxon>
        <taxon>Hirudinea</taxon>
        <taxon>Rhynchobdellida</taxon>
        <taxon>Glossiphoniidae</taxon>
        <taxon>Helobdella</taxon>
    </lineage>
</organism>
<feature type="coiled-coil region" evidence="1">
    <location>
        <begin position="178"/>
        <end position="208"/>
    </location>
</feature>
<protein>
    <recommendedName>
        <fullName evidence="6">BEN domain-containing protein</fullName>
    </recommendedName>
</protein>
<dbReference type="CTD" id="20212834"/>
<dbReference type="HOGENOM" id="CLU_605924_0_0_1"/>
<evidence type="ECO:0000313" key="4">
    <source>
        <dbReference type="EnsemblMetazoa" id="HelroP193970"/>
    </source>
</evidence>
<gene>
    <name evidence="4" type="primary">20212834</name>
    <name evidence="3" type="ORF">HELRODRAFT_193970</name>
</gene>
<dbReference type="EnsemblMetazoa" id="HelroT193970">
    <property type="protein sequence ID" value="HelroP193970"/>
    <property type="gene ID" value="HelroG193970"/>
</dbReference>
<dbReference type="OrthoDB" id="6075236at2759"/>
<dbReference type="InParanoid" id="T1FVI8"/>
<feature type="region of interest" description="Disordered" evidence="2">
    <location>
        <begin position="410"/>
        <end position="452"/>
    </location>
</feature>
<dbReference type="EMBL" id="AMQM01007299">
    <property type="status" value="NOT_ANNOTATED_CDS"/>
    <property type="molecule type" value="Genomic_DNA"/>
</dbReference>
<sequence>MMFQHSRQMHGIEPMDFLSHHQKMAERMLSPSQQQQQPLQMDGKRQRIDGANSVGGPQQDSSPYLHLQPNFFPIDPSNSTIVVSKSEYESIRQEVVGLKQTLTDFRTNIESELLQLKKENITLKEQVSKCSCGCKQKSHYTGTSNNDKLSEDDSNLNNSLEKGLEDEMAHSPTSRNLVDILSRENKRLHHTNNDLEKQIQQLRAANNRVPPIPSAQAMSFMRELMAYYTIIESNAEMNGGKMNAYGSDGEKGSFNNSSFDGHSIFATPLNSSAANNCSIYGNMPEAFDVEKGLQVQLLPNYNVWVSKSKLQLILKEATSLKDGAQLYVLRRLIPLVFTWEELATSRGQGLNCKSTDDILSKDPLDPTKVLVCKAYMRKFCLENGQPEPLEKSINETFSHQVNYARRKFKRGKPDMGDDAYHHHHQQQQQQCLDNGGNNNGSNNNNNVQSRMN</sequence>
<keyword evidence="1" id="KW-0175">Coiled coil</keyword>
<evidence type="ECO:0000256" key="1">
    <source>
        <dbReference type="SAM" id="Coils"/>
    </source>
</evidence>
<reference evidence="4" key="3">
    <citation type="submission" date="2015-06" db="UniProtKB">
        <authorList>
            <consortium name="EnsemblMetazoa"/>
        </authorList>
    </citation>
    <scope>IDENTIFICATION</scope>
</reference>
<dbReference type="GeneID" id="20212834"/>
<feature type="region of interest" description="Disordered" evidence="2">
    <location>
        <begin position="26"/>
        <end position="65"/>
    </location>
</feature>
<evidence type="ECO:0008006" key="6">
    <source>
        <dbReference type="Google" id="ProtNLM"/>
    </source>
</evidence>
<dbReference type="EMBL" id="KB097594">
    <property type="protein sequence ID" value="ESN93794.1"/>
    <property type="molecule type" value="Genomic_DNA"/>
</dbReference>
<feature type="region of interest" description="Disordered" evidence="2">
    <location>
        <begin position="136"/>
        <end position="156"/>
    </location>
</feature>
<evidence type="ECO:0000313" key="3">
    <source>
        <dbReference type="EMBL" id="ESN93794.1"/>
    </source>
</evidence>
<feature type="compositionally biased region" description="Basic and acidic residues" evidence="2">
    <location>
        <begin position="411"/>
        <end position="420"/>
    </location>
</feature>
<evidence type="ECO:0000256" key="2">
    <source>
        <dbReference type="SAM" id="MobiDB-lite"/>
    </source>
</evidence>
<dbReference type="AlphaFoldDB" id="T1FVI8"/>
<feature type="compositionally biased region" description="Low complexity" evidence="2">
    <location>
        <begin position="426"/>
        <end position="446"/>
    </location>
</feature>
<evidence type="ECO:0000313" key="5">
    <source>
        <dbReference type="Proteomes" id="UP000015101"/>
    </source>
</evidence>
<reference evidence="5" key="1">
    <citation type="submission" date="2012-12" db="EMBL/GenBank/DDBJ databases">
        <authorList>
            <person name="Hellsten U."/>
            <person name="Grimwood J."/>
            <person name="Chapman J.A."/>
            <person name="Shapiro H."/>
            <person name="Aerts A."/>
            <person name="Otillar R.P."/>
            <person name="Terry A.Y."/>
            <person name="Boore J.L."/>
            <person name="Simakov O."/>
            <person name="Marletaz F."/>
            <person name="Cho S.-J."/>
            <person name="Edsinger-Gonzales E."/>
            <person name="Havlak P."/>
            <person name="Kuo D.-H."/>
            <person name="Larsson T."/>
            <person name="Lv J."/>
            <person name="Arendt D."/>
            <person name="Savage R."/>
            <person name="Osoegawa K."/>
            <person name="de Jong P."/>
            <person name="Lindberg D.R."/>
            <person name="Seaver E.C."/>
            <person name="Weisblat D.A."/>
            <person name="Putnam N.H."/>
            <person name="Grigoriev I.V."/>
            <person name="Rokhsar D.S."/>
        </authorList>
    </citation>
    <scope>NUCLEOTIDE SEQUENCE</scope>
</reference>
<feature type="compositionally biased region" description="Low complexity" evidence="2">
    <location>
        <begin position="28"/>
        <end position="41"/>
    </location>
</feature>
<keyword evidence="5" id="KW-1185">Reference proteome</keyword>
<name>T1FVI8_HELRO</name>
<reference evidence="3 5" key="2">
    <citation type="journal article" date="2013" name="Nature">
        <title>Insights into bilaterian evolution from three spiralian genomes.</title>
        <authorList>
            <person name="Simakov O."/>
            <person name="Marletaz F."/>
            <person name="Cho S.J."/>
            <person name="Edsinger-Gonzales E."/>
            <person name="Havlak P."/>
            <person name="Hellsten U."/>
            <person name="Kuo D.H."/>
            <person name="Larsson T."/>
            <person name="Lv J."/>
            <person name="Arendt D."/>
            <person name="Savage R."/>
            <person name="Osoegawa K."/>
            <person name="de Jong P."/>
            <person name="Grimwood J."/>
            <person name="Chapman J.A."/>
            <person name="Shapiro H."/>
            <person name="Aerts A."/>
            <person name="Otillar R.P."/>
            <person name="Terry A.Y."/>
            <person name="Boore J.L."/>
            <person name="Grigoriev I.V."/>
            <person name="Lindberg D.R."/>
            <person name="Seaver E.C."/>
            <person name="Weisblat D.A."/>
            <person name="Putnam N.H."/>
            <person name="Rokhsar D.S."/>
        </authorList>
    </citation>
    <scope>NUCLEOTIDE SEQUENCE</scope>
</reference>